<comment type="caution">
    <text evidence="2">The sequence shown here is derived from an EMBL/GenBank/DDBJ whole genome shotgun (WGS) entry which is preliminary data.</text>
</comment>
<dbReference type="EMBL" id="JBDIME010000002">
    <property type="protein sequence ID" value="MEN2788846.1"/>
    <property type="molecule type" value="Genomic_DNA"/>
</dbReference>
<feature type="signal peptide" evidence="1">
    <location>
        <begin position="1"/>
        <end position="21"/>
    </location>
</feature>
<dbReference type="SUPFAM" id="SSF55961">
    <property type="entry name" value="Bet v1-like"/>
    <property type="match status" value="1"/>
</dbReference>
<dbReference type="RefSeq" id="WP_343890849.1">
    <property type="nucleotide sequence ID" value="NZ_BAAAEH010000035.1"/>
</dbReference>
<proteinExistence type="predicted"/>
<evidence type="ECO:0000313" key="2">
    <source>
        <dbReference type="EMBL" id="MEN2788846.1"/>
    </source>
</evidence>
<sequence>MRSIILPAGLFALAMAAPADADVVSSSPTTIDIHDSMTIDAPIKQVWETLRAPQRWWSKEHTYSDNAANLYLDSQATGCFCERLPDHKGSVEHARIIYIEAPRMIRLTGALGPLQAEAVVGTMTFKLDPEGSNATKVTLDYVVSGYVRIGADKIAPKVDEVLGIQLAGLKKAAEVPPLADVVEKDK</sequence>
<evidence type="ECO:0000313" key="3">
    <source>
        <dbReference type="Proteomes" id="UP001419910"/>
    </source>
</evidence>
<evidence type="ECO:0000256" key="1">
    <source>
        <dbReference type="SAM" id="SignalP"/>
    </source>
</evidence>
<organism evidence="2 3">
    <name type="scientific">Sphingomonas oligophenolica</name>
    <dbReference type="NCBI Taxonomy" id="301154"/>
    <lineage>
        <taxon>Bacteria</taxon>
        <taxon>Pseudomonadati</taxon>
        <taxon>Pseudomonadota</taxon>
        <taxon>Alphaproteobacteria</taxon>
        <taxon>Sphingomonadales</taxon>
        <taxon>Sphingomonadaceae</taxon>
        <taxon>Sphingomonas</taxon>
    </lineage>
</organism>
<dbReference type="Proteomes" id="UP001419910">
    <property type="component" value="Unassembled WGS sequence"/>
</dbReference>
<reference evidence="2 3" key="1">
    <citation type="submission" date="2024-05" db="EMBL/GenBank/DDBJ databases">
        <authorList>
            <person name="Liu Q."/>
            <person name="Xin Y.-H."/>
        </authorList>
    </citation>
    <scope>NUCLEOTIDE SEQUENCE [LARGE SCALE GENOMIC DNA]</scope>
    <source>
        <strain evidence="2 3">CGMCC 1.10181</strain>
    </source>
</reference>
<gene>
    <name evidence="2" type="ORF">ABC974_04340</name>
</gene>
<protein>
    <submittedName>
        <fullName evidence="2">ATPase</fullName>
    </submittedName>
</protein>
<keyword evidence="1" id="KW-0732">Signal</keyword>
<dbReference type="Gene3D" id="3.30.530.20">
    <property type="match status" value="1"/>
</dbReference>
<accession>A0ABU9XZ74</accession>
<feature type="chain" id="PRO_5047457389" evidence="1">
    <location>
        <begin position="22"/>
        <end position="186"/>
    </location>
</feature>
<name>A0ABU9XZ74_9SPHN</name>
<dbReference type="InterPro" id="IPR023393">
    <property type="entry name" value="START-like_dom_sf"/>
</dbReference>
<keyword evidence="3" id="KW-1185">Reference proteome</keyword>